<dbReference type="FunCoup" id="G8Y374">
    <property type="interactions" value="1068"/>
</dbReference>
<comment type="subcellular location">
    <subcellularLocation>
        <location evidence="1">Membrane</location>
        <topology evidence="1">Multi-pass membrane protein</topology>
    </subcellularLocation>
</comment>
<evidence type="ECO:0000256" key="2">
    <source>
        <dbReference type="ARBA" id="ARBA00006293"/>
    </source>
</evidence>
<organism evidence="8 9">
    <name type="scientific">Pichia sorbitophila (strain ATCC MYA-4447 / BCRC 22081 / CBS 7064 / NBRC 10061 / NRRL Y-12695)</name>
    <name type="common">Hybrid yeast</name>
    <dbReference type="NCBI Taxonomy" id="559304"/>
    <lineage>
        <taxon>Eukaryota</taxon>
        <taxon>Fungi</taxon>
        <taxon>Dikarya</taxon>
        <taxon>Ascomycota</taxon>
        <taxon>Saccharomycotina</taxon>
        <taxon>Pichiomycetes</taxon>
        <taxon>Debaryomycetaceae</taxon>
        <taxon>Millerozyma</taxon>
    </lineage>
</organism>
<sequence length="312" mass="36226">MAKRFNLPYTTQDLFPQILNSSSSPKSTAASIDGETTRSGSFSISNEERRSFSRETRTNIQNVKKMARRLFKPATLDFETAVWECFHLITNPKKMYRTHYYKQSNSKIGYTRDDPSFLILLTSFLIISAIAWGLAYSPNFWDICKLIVYMVMIDFYLVGIIISTISWFATNRLFNKTYKGIFGSSQYSLCYIEWSFCFDIHCNSFLIIWCLLYLLQFILLPLLTNEKSMLSLFLGNTLYFGAIGYYFVITFYGFSSLPFVNTASVNQTHSDPARLLQTIIIMRMLPLLAIFWFISLCLRFNVAHSMVNTYFN</sequence>
<dbReference type="PANTHER" id="PTHR12841">
    <property type="entry name" value="PROTEIN UNC-50 HOMOLOG"/>
    <property type="match status" value="1"/>
</dbReference>
<evidence type="ECO:0000256" key="7">
    <source>
        <dbReference type="SAM" id="Phobius"/>
    </source>
</evidence>
<dbReference type="GO" id="GO:0000139">
    <property type="term" value="C:Golgi membrane"/>
    <property type="evidence" value="ECO:0007669"/>
    <property type="project" value="TreeGrafter"/>
</dbReference>
<dbReference type="OrthoDB" id="10027013at2759"/>
<reference evidence="8 9" key="1">
    <citation type="journal article" date="2012" name="G3 (Bethesda)">
        <title>Pichia sorbitophila, an interspecies yeast hybrid reveals early steps of genome resolution following polyploidization.</title>
        <authorList>
            <person name="Leh Louis V."/>
            <person name="Despons L."/>
            <person name="Friedrich A."/>
            <person name="Martin T."/>
            <person name="Durrens P."/>
            <person name="Casaregola S."/>
            <person name="Neuveglise C."/>
            <person name="Fairhead C."/>
            <person name="Marck C."/>
            <person name="Cruz J.A."/>
            <person name="Straub M.L."/>
            <person name="Kugler V."/>
            <person name="Sacerdot C."/>
            <person name="Uzunov Z."/>
            <person name="Thierry A."/>
            <person name="Weiss S."/>
            <person name="Bleykasten C."/>
            <person name="De Montigny J."/>
            <person name="Jacques N."/>
            <person name="Jung P."/>
            <person name="Lemaire M."/>
            <person name="Mallet S."/>
            <person name="Morel G."/>
            <person name="Richard G.F."/>
            <person name="Sarkar A."/>
            <person name="Savel G."/>
            <person name="Schacherer J."/>
            <person name="Seret M.L."/>
            <person name="Talla E."/>
            <person name="Samson G."/>
            <person name="Jubin C."/>
            <person name="Poulain J."/>
            <person name="Vacherie B."/>
            <person name="Barbe V."/>
            <person name="Pelletier E."/>
            <person name="Sherman D.J."/>
            <person name="Westhof E."/>
            <person name="Weissenbach J."/>
            <person name="Baret P.V."/>
            <person name="Wincker P."/>
            <person name="Gaillardin C."/>
            <person name="Dujon B."/>
            <person name="Souciet J.L."/>
        </authorList>
    </citation>
    <scope>NUCLEOTIDE SEQUENCE [LARGE SCALE GENOMIC DNA]</scope>
    <source>
        <strain evidence="9">ATCC MYA-4447 / BCRC 22081 / CBS 7064 / NBRC 10061 / NRRL Y-12695</strain>
    </source>
</reference>
<dbReference type="Proteomes" id="UP000005222">
    <property type="component" value="Chromosome M"/>
</dbReference>
<evidence type="ECO:0000256" key="6">
    <source>
        <dbReference type="SAM" id="MobiDB-lite"/>
    </source>
</evidence>
<feature type="transmembrane region" description="Helical" evidence="7">
    <location>
        <begin position="275"/>
        <end position="298"/>
    </location>
</feature>
<dbReference type="AlphaFoldDB" id="G8Y374"/>
<keyword evidence="4 7" id="KW-1133">Transmembrane helix</keyword>
<feature type="transmembrane region" description="Helical" evidence="7">
    <location>
        <begin position="147"/>
        <end position="169"/>
    </location>
</feature>
<evidence type="ECO:0000313" key="9">
    <source>
        <dbReference type="Proteomes" id="UP000005222"/>
    </source>
</evidence>
<accession>G8Y374</accession>
<evidence type="ECO:0000256" key="3">
    <source>
        <dbReference type="ARBA" id="ARBA00022692"/>
    </source>
</evidence>
<dbReference type="HOGENOM" id="CLU_066239_1_2_1"/>
<keyword evidence="9" id="KW-1185">Reference proteome</keyword>
<dbReference type="EMBL" id="FO082047">
    <property type="protein sequence ID" value="CCE86235.1"/>
    <property type="molecule type" value="Genomic_DNA"/>
</dbReference>
<keyword evidence="3 7" id="KW-0812">Transmembrane</keyword>
<evidence type="ECO:0000256" key="1">
    <source>
        <dbReference type="ARBA" id="ARBA00004141"/>
    </source>
</evidence>
<dbReference type="OMA" id="VFIDFYL"/>
<name>G8Y374_PICSO</name>
<comment type="similarity">
    <text evidence="2">Belongs to the unc-50 family.</text>
</comment>
<gene>
    <name evidence="8" type="primary">Piso0_005893</name>
    <name evidence="8" type="ORF">GNLVRS01_PISO0M24586g</name>
</gene>
<feature type="transmembrane region" description="Helical" evidence="7">
    <location>
        <begin position="117"/>
        <end position="135"/>
    </location>
</feature>
<feature type="transmembrane region" description="Helical" evidence="7">
    <location>
        <begin position="204"/>
        <end position="223"/>
    </location>
</feature>
<dbReference type="PANTHER" id="PTHR12841:SF6">
    <property type="entry name" value="PROTEIN UNC-50 HOMOLOG"/>
    <property type="match status" value="1"/>
</dbReference>
<protein>
    <submittedName>
        <fullName evidence="8">Piso0_005893 protein</fullName>
    </submittedName>
</protein>
<evidence type="ECO:0000313" key="8">
    <source>
        <dbReference type="EMBL" id="CCE86235.1"/>
    </source>
</evidence>
<dbReference type="eggNOG" id="KOG3012">
    <property type="taxonomic scope" value="Eukaryota"/>
</dbReference>
<evidence type="ECO:0000256" key="5">
    <source>
        <dbReference type="ARBA" id="ARBA00023136"/>
    </source>
</evidence>
<keyword evidence="5 7" id="KW-0472">Membrane</keyword>
<proteinExistence type="inferred from homology"/>
<dbReference type="InterPro" id="IPR007881">
    <property type="entry name" value="UNC-50"/>
</dbReference>
<evidence type="ECO:0000256" key="4">
    <source>
        <dbReference type="ARBA" id="ARBA00022989"/>
    </source>
</evidence>
<dbReference type="Pfam" id="PF05216">
    <property type="entry name" value="UNC-50"/>
    <property type="match status" value="1"/>
</dbReference>
<feature type="compositionally biased region" description="Low complexity" evidence="6">
    <location>
        <begin position="21"/>
        <end position="31"/>
    </location>
</feature>
<feature type="region of interest" description="Disordered" evidence="6">
    <location>
        <begin position="20"/>
        <end position="52"/>
    </location>
</feature>
<dbReference type="InParanoid" id="G8Y374"/>
<feature type="transmembrane region" description="Helical" evidence="7">
    <location>
        <begin position="230"/>
        <end position="255"/>
    </location>
</feature>